<dbReference type="PROSITE" id="PS50211">
    <property type="entry name" value="DENN"/>
    <property type="match status" value="1"/>
</dbReference>
<dbReference type="OrthoDB" id="75250at2759"/>
<dbReference type="GO" id="GO:0032483">
    <property type="term" value="P:regulation of Rab protein signal transduction"/>
    <property type="evidence" value="ECO:0007669"/>
    <property type="project" value="TreeGrafter"/>
</dbReference>
<evidence type="ECO:0000313" key="4">
    <source>
        <dbReference type="EMBL" id="TRY89434.1"/>
    </source>
</evidence>
<dbReference type="InterPro" id="IPR005112">
    <property type="entry name" value="dDENN_dom"/>
</dbReference>
<evidence type="ECO:0000313" key="5">
    <source>
        <dbReference type="Proteomes" id="UP000316079"/>
    </source>
</evidence>
<protein>
    <recommendedName>
        <fullName evidence="3">UDENN domain-containing protein</fullName>
    </recommendedName>
</protein>
<evidence type="ECO:0000259" key="3">
    <source>
        <dbReference type="PROSITE" id="PS50211"/>
    </source>
</evidence>
<dbReference type="Gene3D" id="3.40.50.11500">
    <property type="match status" value="1"/>
</dbReference>
<comment type="caution">
    <text evidence="4">The sequence shown here is derived from an EMBL/GenBank/DDBJ whole genome shotgun (WGS) entry which is preliminary data.</text>
</comment>
<dbReference type="GO" id="GO:0031410">
    <property type="term" value="C:cytoplasmic vesicle"/>
    <property type="evidence" value="ECO:0007669"/>
    <property type="project" value="TreeGrafter"/>
</dbReference>
<feature type="compositionally biased region" description="Basic and acidic residues" evidence="2">
    <location>
        <begin position="1031"/>
        <end position="1042"/>
    </location>
</feature>
<accession>A0A553QHM5</accession>
<keyword evidence="1" id="KW-0344">Guanine-nucleotide releasing factor</keyword>
<reference evidence="4 5" key="1">
    <citation type="journal article" date="2019" name="Sci. Data">
        <title>Hybrid genome assembly and annotation of Danionella translucida.</title>
        <authorList>
            <person name="Kadobianskyi M."/>
            <person name="Schulze L."/>
            <person name="Schuelke M."/>
            <person name="Judkewitz B."/>
        </authorList>
    </citation>
    <scope>NUCLEOTIDE SEQUENCE [LARGE SCALE GENOMIC DNA]</scope>
    <source>
        <strain evidence="4 5">Bolton</strain>
    </source>
</reference>
<organism evidence="4 5">
    <name type="scientific">Danionella cerebrum</name>
    <dbReference type="NCBI Taxonomy" id="2873325"/>
    <lineage>
        <taxon>Eukaryota</taxon>
        <taxon>Metazoa</taxon>
        <taxon>Chordata</taxon>
        <taxon>Craniata</taxon>
        <taxon>Vertebrata</taxon>
        <taxon>Euteleostomi</taxon>
        <taxon>Actinopterygii</taxon>
        <taxon>Neopterygii</taxon>
        <taxon>Teleostei</taxon>
        <taxon>Ostariophysi</taxon>
        <taxon>Cypriniformes</taxon>
        <taxon>Danionidae</taxon>
        <taxon>Danioninae</taxon>
        <taxon>Danionella</taxon>
    </lineage>
</organism>
<feature type="region of interest" description="Disordered" evidence="2">
    <location>
        <begin position="981"/>
        <end position="1045"/>
    </location>
</feature>
<dbReference type="PANTHER" id="PTHR12296:SF17">
    <property type="entry name" value="DENN DOMAIN-CONTAINING PROTEIN 4C"/>
    <property type="match status" value="1"/>
</dbReference>
<feature type="compositionally biased region" description="Low complexity" evidence="2">
    <location>
        <begin position="519"/>
        <end position="528"/>
    </location>
</feature>
<feature type="region of interest" description="Disordered" evidence="2">
    <location>
        <begin position="1131"/>
        <end position="1178"/>
    </location>
</feature>
<dbReference type="SMART" id="SM00799">
    <property type="entry name" value="DENN"/>
    <property type="match status" value="1"/>
</dbReference>
<keyword evidence="5" id="KW-1185">Reference proteome</keyword>
<proteinExistence type="predicted"/>
<dbReference type="STRING" id="623744.A0A553QHM5"/>
<dbReference type="InterPro" id="IPR051696">
    <property type="entry name" value="DENN_Domain_GEFs"/>
</dbReference>
<dbReference type="SMART" id="SM00801">
    <property type="entry name" value="dDENN"/>
    <property type="match status" value="1"/>
</dbReference>
<dbReference type="EMBL" id="SRMA01025979">
    <property type="protein sequence ID" value="TRY89434.1"/>
    <property type="molecule type" value="Genomic_DNA"/>
</dbReference>
<dbReference type="InterPro" id="IPR037516">
    <property type="entry name" value="Tripartite_DENN"/>
</dbReference>
<feature type="compositionally biased region" description="Low complexity" evidence="2">
    <location>
        <begin position="1003"/>
        <end position="1017"/>
    </location>
</feature>
<feature type="region of interest" description="Disordered" evidence="2">
    <location>
        <begin position="853"/>
        <end position="897"/>
    </location>
</feature>
<dbReference type="Proteomes" id="UP000316079">
    <property type="component" value="Unassembled WGS sequence"/>
</dbReference>
<feature type="region of interest" description="Disordered" evidence="2">
    <location>
        <begin position="499"/>
        <end position="537"/>
    </location>
</feature>
<evidence type="ECO:0000256" key="1">
    <source>
        <dbReference type="ARBA" id="ARBA00022658"/>
    </source>
</evidence>
<sequence length="1438" mass="157077">MNGHISHFMHNVSFPSPQRPRILVQLSAHDTLILSQPVCTPLPLSGADYGTLLMNLGPENCATLLHFVLLESKILLHSLRPAVLTGVAEAVVAMIFPFQWQCPYIPLCPLSLAGVLNAPCPFIVGVDSRYFDLYDPPPDVVCVDLDTNTIYLSDEKRHGNWKNLPKKPCKSLMNSLGNLHHQLATVRRAALEGSAVEMTPIEADFTWHKKKTELEMEIQEVFLRCMASILKGYRTYLKPITQAPSEKATAADSLYDLQGFLKSRDRTHQKFYSQLTKTQIFIRFIEECTFVSDKDTGLAFFDDCIRKLFPSDKGTDKGTKVEGELSEDTRLMELDESQKSEHTVFVMPPEPPLDDGADPPPKYSYKNFPALRLDLFDRPRELRPGLSTRVSGDSEIKRAYKLAKLFYSDPPQWAKCLFSHCYSLWFICLPARMRTAQSKPRAMQQAFHVLLKMRSSEVEVLDEQRVVAGVLPGGHAALWSVGDARHGCAEAGQCDQGYGSKDELPQDVTEGSVNSPLLTSTQTSCSTSNKNQNGDDIASSVDSVVAVTEPSSPGDTGPSMLSIVKLSSEMAVHIDGATGRGETEIFGIQMLQICTPPVSPVAVCKTKLFTARKKSEEVALSVEEDPLVPDPQASLSGQQQRVKAFMERSCSFSAETKAGMLQKKGSLELSADHMGADAKILASVFSGSLTPPPSANLVPFREFQGEMAVSTVLQEEAEEEDLKGLRSTVEEKGERGELENLVTPLDASEAAGRMVNPGSPFSKPVEREDVEVGADPLSLFACETEDTTSIQSQESTRLFPAVVSRNLADEIEQYMSLQSPLAARSPSMELQPDLNHDSASFAAKQGLERRSSLPIGPVKASGLPENPKGSPAVTRSKTFAVKSPKNPGAAGQKSSSLTALMKSSQSGSLGSVINSISGIKMDTLLMGPKVDLLKSGMKQAANVASKMWDAVASAYSYSDDEEDDSKPRDSFPARLEEQLLSSEGAKENTLPRGLMPSLGSNGLTRSRTSLGSSSGSSDTGQALLSTRRSMRGADSERSEHSSSHHASTSSIYQNCALEVSAAPGVLMSSCSQCRSCEALVYDEEIMAGWTADDSNLNCTCPFCEVSFLPLLHVEFHDLRAAPGFYLKSSTSADSLNSSSTQPVTSGSSEVKVGSSCDPSDLLSFTQSPEDARSPVEMSATQIGTPKILVPEPVHSDPLGLLQRQAEKHNTLTRSNSVGGPLQCLDSIQRPNHGVSTTSLPNSLQEVADTLGQNRPNPAPVFVPYLSPLVLRKELESLLENEGDQVIYTHKFLSQHPIIFWNLVWYFRRLDLPSVLPGLILTSEHCNNVQRKGTLAPSDHQETRSLLNSIVRSIQMNDVYGPINMLLREFSHMSIYREILFLSLVALGRENIDVEAFNREYRLAYSELSAEQLKVLSPIDRPPSVGVQWCLSCFGAPFI</sequence>
<feature type="compositionally biased region" description="Polar residues" evidence="2">
    <location>
        <begin position="1018"/>
        <end position="1027"/>
    </location>
</feature>
<name>A0A553QHM5_9TELE</name>
<feature type="compositionally biased region" description="Polar residues" evidence="2">
    <location>
        <begin position="509"/>
        <end position="518"/>
    </location>
</feature>
<evidence type="ECO:0000256" key="2">
    <source>
        <dbReference type="SAM" id="MobiDB-lite"/>
    </source>
</evidence>
<feature type="compositionally biased region" description="Low complexity" evidence="2">
    <location>
        <begin position="1131"/>
        <end position="1148"/>
    </location>
</feature>
<dbReference type="Pfam" id="PF02141">
    <property type="entry name" value="DENN"/>
    <property type="match status" value="1"/>
</dbReference>
<feature type="domain" description="UDENN" evidence="3">
    <location>
        <begin position="1"/>
        <end position="297"/>
    </location>
</feature>
<dbReference type="InterPro" id="IPR043153">
    <property type="entry name" value="DENN_C"/>
</dbReference>
<dbReference type="PANTHER" id="PTHR12296">
    <property type="entry name" value="DENN DOMAIN-CONTAINING PROTEIN 4"/>
    <property type="match status" value="1"/>
</dbReference>
<dbReference type="GO" id="GO:0005085">
    <property type="term" value="F:guanyl-nucleotide exchange factor activity"/>
    <property type="evidence" value="ECO:0007669"/>
    <property type="project" value="UniProtKB-KW"/>
</dbReference>
<dbReference type="InterPro" id="IPR001194">
    <property type="entry name" value="cDENN_dom"/>
</dbReference>
<gene>
    <name evidence="4" type="ORF">DNTS_012217</name>
</gene>
<dbReference type="Pfam" id="PF03455">
    <property type="entry name" value="dDENN"/>
    <property type="match status" value="1"/>
</dbReference>